<dbReference type="PROSITE" id="PS51257">
    <property type="entry name" value="PROKAR_LIPOPROTEIN"/>
    <property type="match status" value="1"/>
</dbReference>
<evidence type="ECO:0008006" key="4">
    <source>
        <dbReference type="Google" id="ProtNLM"/>
    </source>
</evidence>
<dbReference type="Proteomes" id="UP001184853">
    <property type="component" value="Unassembled WGS sequence"/>
</dbReference>
<dbReference type="RefSeq" id="WP_115981591.1">
    <property type="nucleotide sequence ID" value="NZ_JAVDQS010000001.1"/>
</dbReference>
<feature type="chain" id="PRO_5047414795" description="Lipoprotein" evidence="1">
    <location>
        <begin position="19"/>
        <end position="134"/>
    </location>
</feature>
<evidence type="ECO:0000313" key="2">
    <source>
        <dbReference type="EMBL" id="MDR6403338.1"/>
    </source>
</evidence>
<feature type="signal peptide" evidence="1">
    <location>
        <begin position="1"/>
        <end position="18"/>
    </location>
</feature>
<keyword evidence="1" id="KW-0732">Signal</keyword>
<gene>
    <name evidence="2" type="ORF">J2781_000242</name>
</gene>
<evidence type="ECO:0000313" key="3">
    <source>
        <dbReference type="Proteomes" id="UP001184853"/>
    </source>
</evidence>
<evidence type="ECO:0000256" key="1">
    <source>
        <dbReference type="SAM" id="SignalP"/>
    </source>
</evidence>
<organism evidence="2 3">
    <name type="scientific">Chryseobacterium geocarposphaerae</name>
    <dbReference type="NCBI Taxonomy" id="1416776"/>
    <lineage>
        <taxon>Bacteria</taxon>
        <taxon>Pseudomonadati</taxon>
        <taxon>Bacteroidota</taxon>
        <taxon>Flavobacteriia</taxon>
        <taxon>Flavobacteriales</taxon>
        <taxon>Weeksellaceae</taxon>
        <taxon>Chryseobacterium group</taxon>
        <taxon>Chryseobacterium</taxon>
    </lineage>
</organism>
<keyword evidence="3" id="KW-1185">Reference proteome</keyword>
<reference evidence="2 3" key="1">
    <citation type="submission" date="2023-07" db="EMBL/GenBank/DDBJ databases">
        <title>Sorghum-associated microbial communities from plants grown in Nebraska, USA.</title>
        <authorList>
            <person name="Schachtman D."/>
        </authorList>
    </citation>
    <scope>NUCLEOTIDE SEQUENCE [LARGE SCALE GENOMIC DNA]</scope>
    <source>
        <strain evidence="2 3">DS1709</strain>
    </source>
</reference>
<protein>
    <recommendedName>
        <fullName evidence="4">Lipoprotein</fullName>
    </recommendedName>
</protein>
<dbReference type="EMBL" id="JAVDQS010000001">
    <property type="protein sequence ID" value="MDR6403338.1"/>
    <property type="molecule type" value="Genomic_DNA"/>
</dbReference>
<comment type="caution">
    <text evidence="2">The sequence shown here is derived from an EMBL/GenBank/DDBJ whole genome shotgun (WGS) entry which is preliminary data.</text>
</comment>
<name>A0ABU1L9E2_9FLAO</name>
<accession>A0ABU1L9E2</accession>
<proteinExistence type="predicted"/>
<sequence>MKKIFLFLLFTFLFTACGDDCYNKPQPIAFEFVNVDDENLITNGTLTTFTIKDENQSSIPLTTTSDDKVILENVGEYDGVKNYTFYSNVKVFDFSIHSSKFNAGCDGYQINKLTFTGVGIDVTDEQGYYKVVLE</sequence>